<evidence type="ECO:0000256" key="6">
    <source>
        <dbReference type="ARBA" id="ARBA00023136"/>
    </source>
</evidence>
<evidence type="ECO:0000256" key="5">
    <source>
        <dbReference type="ARBA" id="ARBA00022989"/>
    </source>
</evidence>
<feature type="transmembrane region" description="Helical" evidence="7">
    <location>
        <begin position="49"/>
        <end position="70"/>
    </location>
</feature>
<keyword evidence="5 7" id="KW-1133">Transmembrane helix</keyword>
<protein>
    <submittedName>
        <fullName evidence="8">MFS transporter</fullName>
    </submittedName>
</protein>
<dbReference type="InterPro" id="IPR036259">
    <property type="entry name" value="MFS_trans_sf"/>
</dbReference>
<gene>
    <name evidence="8" type="ORF">RIL96_08800</name>
</gene>
<evidence type="ECO:0000256" key="7">
    <source>
        <dbReference type="SAM" id="Phobius"/>
    </source>
</evidence>
<proteinExistence type="predicted"/>
<evidence type="ECO:0000256" key="2">
    <source>
        <dbReference type="ARBA" id="ARBA00022448"/>
    </source>
</evidence>
<evidence type="ECO:0000313" key="8">
    <source>
        <dbReference type="EMBL" id="MDR8019659.1"/>
    </source>
</evidence>
<feature type="transmembrane region" description="Helical" evidence="7">
    <location>
        <begin position="264"/>
        <end position="285"/>
    </location>
</feature>
<keyword evidence="9" id="KW-1185">Reference proteome</keyword>
<organism evidence="8 9">
    <name type="scientific">Nesterenkonia aerolata</name>
    <dbReference type="NCBI Taxonomy" id="3074079"/>
    <lineage>
        <taxon>Bacteria</taxon>
        <taxon>Bacillati</taxon>
        <taxon>Actinomycetota</taxon>
        <taxon>Actinomycetes</taxon>
        <taxon>Micrococcales</taxon>
        <taxon>Micrococcaceae</taxon>
        <taxon>Nesterenkonia</taxon>
    </lineage>
</organism>
<feature type="transmembrane region" description="Helical" evidence="7">
    <location>
        <begin position="82"/>
        <end position="102"/>
    </location>
</feature>
<comment type="caution">
    <text evidence="8">The sequence shown here is derived from an EMBL/GenBank/DDBJ whole genome shotgun (WGS) entry which is preliminary data.</text>
</comment>
<dbReference type="RefSeq" id="WP_310548649.1">
    <property type="nucleotide sequence ID" value="NZ_JAVKGR010000009.1"/>
</dbReference>
<dbReference type="InterPro" id="IPR010290">
    <property type="entry name" value="TM_effector"/>
</dbReference>
<dbReference type="PANTHER" id="PTHR23513">
    <property type="entry name" value="INTEGRAL MEMBRANE EFFLUX PROTEIN-RELATED"/>
    <property type="match status" value="1"/>
</dbReference>
<dbReference type="Pfam" id="PF05977">
    <property type="entry name" value="MFS_3"/>
    <property type="match status" value="1"/>
</dbReference>
<evidence type="ECO:0000256" key="4">
    <source>
        <dbReference type="ARBA" id="ARBA00022692"/>
    </source>
</evidence>
<dbReference type="PANTHER" id="PTHR23513:SF9">
    <property type="entry name" value="ENTEROBACTIN EXPORTER ENTS"/>
    <property type="match status" value="1"/>
</dbReference>
<comment type="subcellular location">
    <subcellularLocation>
        <location evidence="1">Cell inner membrane</location>
        <topology evidence="1">Multi-pass membrane protein</topology>
    </subcellularLocation>
</comment>
<dbReference type="Proteomes" id="UP001251870">
    <property type="component" value="Unassembled WGS sequence"/>
</dbReference>
<feature type="transmembrane region" description="Helical" evidence="7">
    <location>
        <begin position="114"/>
        <end position="132"/>
    </location>
</feature>
<dbReference type="SUPFAM" id="SSF103473">
    <property type="entry name" value="MFS general substrate transporter"/>
    <property type="match status" value="1"/>
</dbReference>
<dbReference type="EMBL" id="JAVKGR010000009">
    <property type="protein sequence ID" value="MDR8019659.1"/>
    <property type="molecule type" value="Genomic_DNA"/>
</dbReference>
<keyword evidence="3" id="KW-1003">Cell membrane</keyword>
<feature type="transmembrane region" description="Helical" evidence="7">
    <location>
        <begin position="231"/>
        <end position="252"/>
    </location>
</feature>
<feature type="transmembrane region" description="Helical" evidence="7">
    <location>
        <begin position="297"/>
        <end position="324"/>
    </location>
</feature>
<feature type="transmembrane region" description="Helical" evidence="7">
    <location>
        <begin position="180"/>
        <end position="200"/>
    </location>
</feature>
<feature type="transmembrane region" description="Helical" evidence="7">
    <location>
        <begin position="20"/>
        <end position="43"/>
    </location>
</feature>
<feature type="transmembrane region" description="Helical" evidence="7">
    <location>
        <begin position="373"/>
        <end position="400"/>
    </location>
</feature>
<evidence type="ECO:0000256" key="3">
    <source>
        <dbReference type="ARBA" id="ARBA00022475"/>
    </source>
</evidence>
<name>A0ABU2DT31_9MICC</name>
<feature type="transmembrane region" description="Helical" evidence="7">
    <location>
        <begin position="144"/>
        <end position="174"/>
    </location>
</feature>
<keyword evidence="2" id="KW-0813">Transport</keyword>
<reference evidence="8 9" key="1">
    <citation type="submission" date="2023-09" db="EMBL/GenBank/DDBJ databases">
        <title>Description of three actinobacteria isolated from air of manufacturing shop in a pharmaceutical factory.</title>
        <authorList>
            <person name="Zhang D.-F."/>
        </authorList>
    </citation>
    <scope>NUCLEOTIDE SEQUENCE [LARGE SCALE GENOMIC DNA]</scope>
    <source>
        <strain evidence="8 9">LY-0111</strain>
    </source>
</reference>
<dbReference type="CDD" id="cd06173">
    <property type="entry name" value="MFS_MefA_like"/>
    <property type="match status" value="1"/>
</dbReference>
<accession>A0ABU2DT31</accession>
<keyword evidence="6 7" id="KW-0472">Membrane</keyword>
<keyword evidence="4 7" id="KW-0812">Transmembrane</keyword>
<sequence>MRRGLLDIRPLRRSPTFRTLWLGTAVAAFAGQLTIIAVLYQVWEQTGDPLMTGTVGLVAAFPRLAGSLAGGTLADTYDRRRVLLGADFGQILAVLGLALHAAGLLGGVEQTGPVLLLVAVNAATAGMGAAARRSMIAPLVSRDLLPAAVALGSLTFHAAGLVGPALAGLLLGAWGLTMTYTLITACAALAFAAVLLLPAVPPPAGRGASRNPLTMTWEGLRYVTRPGAIRGAFGTDLFATLLAMPVALFPMINDYRLGGDPETLGLMASAMAVGGTLAGVFSGHITRSQRLGVIQMAGAAAWSLAIVGLAFGPGLVSVMAALAVAGAADTVSVIARGALVQLRIPESRRGRVTAVDDAIAVAGPDLGNARAGAVASVLGAPAALALGGGLSLVGIGWIFWRNTALRRFRRSDAADEDDMP</sequence>
<evidence type="ECO:0000256" key="1">
    <source>
        <dbReference type="ARBA" id="ARBA00004429"/>
    </source>
</evidence>
<dbReference type="Gene3D" id="1.20.1250.20">
    <property type="entry name" value="MFS general substrate transporter like domains"/>
    <property type="match status" value="1"/>
</dbReference>
<evidence type="ECO:0000313" key="9">
    <source>
        <dbReference type="Proteomes" id="UP001251870"/>
    </source>
</evidence>